<accession>F9S1U7</accession>
<sequence length="122" mass="13806">MTAEFVVSVNAFTYKDLSLRFNINCRAAAARIKRLKLKGFQFDVIGLNHAEGKFFRLVDCEFWQDSLTPKPECLEEIPLLPSLIFVERSRGLCPDVGYLWKVALGLITPDLSKLASENKKAL</sequence>
<keyword evidence="2" id="KW-1185">Reference proteome</keyword>
<evidence type="ECO:0000313" key="2">
    <source>
        <dbReference type="Proteomes" id="UP000004605"/>
    </source>
</evidence>
<dbReference type="AlphaFoldDB" id="F9S1U7"/>
<comment type="caution">
    <text evidence="1">The sequence shown here is derived from an EMBL/GenBank/DDBJ whole genome shotgun (WGS) entry which is preliminary data.</text>
</comment>
<organism evidence="1 2">
    <name type="scientific">Vibrio ichthyoenteri ATCC 700023</name>
    <dbReference type="NCBI Taxonomy" id="870968"/>
    <lineage>
        <taxon>Bacteria</taxon>
        <taxon>Pseudomonadati</taxon>
        <taxon>Pseudomonadota</taxon>
        <taxon>Gammaproteobacteria</taxon>
        <taxon>Vibrionales</taxon>
        <taxon>Vibrionaceae</taxon>
        <taxon>Vibrio</taxon>
    </lineage>
</organism>
<protein>
    <submittedName>
        <fullName evidence="1">Uncharacterized protein</fullName>
    </submittedName>
</protein>
<dbReference type="Proteomes" id="UP000004605">
    <property type="component" value="Unassembled WGS sequence"/>
</dbReference>
<reference evidence="1 2" key="1">
    <citation type="journal article" date="2012" name="Int. J. Syst. Evol. Microbiol.">
        <title>Vibrio caribbeanicus sp. nov., isolated from the marine sponge Scleritoderma cyanea.</title>
        <authorList>
            <person name="Hoffmann M."/>
            <person name="Monday S.R."/>
            <person name="Allard M.W."/>
            <person name="Strain E.A."/>
            <person name="Whittaker P."/>
            <person name="Naum M."/>
            <person name="McCarthy P.J."/>
            <person name="Lopez J.V."/>
            <person name="Fischer M."/>
            <person name="Brown E.W."/>
        </authorList>
    </citation>
    <scope>NUCLEOTIDE SEQUENCE [LARGE SCALE GENOMIC DNA]</scope>
    <source>
        <strain evidence="1 2">ATCC 700023</strain>
    </source>
</reference>
<gene>
    <name evidence="1" type="ORF">VII00023_06142</name>
</gene>
<evidence type="ECO:0000313" key="1">
    <source>
        <dbReference type="EMBL" id="EGU41187.1"/>
    </source>
</evidence>
<proteinExistence type="predicted"/>
<dbReference type="EMBL" id="AFWF01000115">
    <property type="protein sequence ID" value="EGU41187.1"/>
    <property type="molecule type" value="Genomic_DNA"/>
</dbReference>
<name>F9S1U7_9VIBR</name>